<protein>
    <submittedName>
        <fullName evidence="1">Uncharacterized protein</fullName>
    </submittedName>
</protein>
<accession>A0A917Z422</accession>
<name>A0A917Z422_9ALTE</name>
<evidence type="ECO:0000313" key="2">
    <source>
        <dbReference type="Proteomes" id="UP000606935"/>
    </source>
</evidence>
<proteinExistence type="predicted"/>
<gene>
    <name evidence="1" type="ORF">GCM10010982_33750</name>
</gene>
<keyword evidence="2" id="KW-1185">Reference proteome</keyword>
<organism evidence="1 2">
    <name type="scientific">Bowmanella pacifica</name>
    <dbReference type="NCBI Taxonomy" id="502051"/>
    <lineage>
        <taxon>Bacteria</taxon>
        <taxon>Pseudomonadati</taxon>
        <taxon>Pseudomonadota</taxon>
        <taxon>Gammaproteobacteria</taxon>
        <taxon>Alteromonadales</taxon>
        <taxon>Alteromonadaceae</taxon>
        <taxon>Bowmanella</taxon>
    </lineage>
</organism>
<dbReference type="EMBL" id="BMLS01000006">
    <property type="protein sequence ID" value="GGO73373.1"/>
    <property type="molecule type" value="Genomic_DNA"/>
</dbReference>
<evidence type="ECO:0000313" key="1">
    <source>
        <dbReference type="EMBL" id="GGO73373.1"/>
    </source>
</evidence>
<sequence>MQIQSGLSLMDYLNDPAKSQQALDRAVQAQKQNLAGELTELDTGLGGMSDNEIDDTLKKMEQGQSSVSLQSLDNMIAFHSKPVATQLQDLAKRFGIETPTEIKLVEGKWQVAGADAEDARPELQRLQQYLDADQGLQKRMDQLNRLSEFFEWGSTRDFAAQLKEAKVSETDVVSYLKQSRSHLMSMDSFTLSSSEVKLNSRGEAQHLFDAAKKLFGVSEPKS</sequence>
<comment type="caution">
    <text evidence="1">The sequence shown here is derived from an EMBL/GenBank/DDBJ whole genome shotgun (WGS) entry which is preliminary data.</text>
</comment>
<dbReference type="RefSeq" id="WP_188697901.1">
    <property type="nucleotide sequence ID" value="NZ_BMLS01000006.1"/>
</dbReference>
<reference evidence="1" key="1">
    <citation type="journal article" date="2014" name="Int. J. Syst. Evol. Microbiol.">
        <title>Complete genome sequence of Corynebacterium casei LMG S-19264T (=DSM 44701T), isolated from a smear-ripened cheese.</title>
        <authorList>
            <consortium name="US DOE Joint Genome Institute (JGI-PGF)"/>
            <person name="Walter F."/>
            <person name="Albersmeier A."/>
            <person name="Kalinowski J."/>
            <person name="Ruckert C."/>
        </authorList>
    </citation>
    <scope>NUCLEOTIDE SEQUENCE</scope>
    <source>
        <strain evidence="1">CGMCC 1.7086</strain>
    </source>
</reference>
<dbReference type="AlphaFoldDB" id="A0A917Z422"/>
<reference evidence="1" key="2">
    <citation type="submission" date="2020-09" db="EMBL/GenBank/DDBJ databases">
        <authorList>
            <person name="Sun Q."/>
            <person name="Zhou Y."/>
        </authorList>
    </citation>
    <scope>NUCLEOTIDE SEQUENCE</scope>
    <source>
        <strain evidence="1">CGMCC 1.7086</strain>
    </source>
</reference>
<dbReference type="Proteomes" id="UP000606935">
    <property type="component" value="Unassembled WGS sequence"/>
</dbReference>